<sequence length="177" mass="19271">MASRNIVGKVIVSFVRTPINLMKFATERSPAAPLLQEWRRDFLAGGERRDMAIARVMLGTGFAMAMYEAALDGRITGAVPPDPAKARLMYADGWQPYSIKVGERYVSYSRLDPFSSTIGVAADMATLPTGLTERQQEDKAMLLVASIMGNLASKTWLLGLSSFVKAWPIPDATQGIG</sequence>
<evidence type="ECO:0000313" key="2">
    <source>
        <dbReference type="Proteomes" id="UP000598997"/>
    </source>
</evidence>
<keyword evidence="2" id="KW-1185">Reference proteome</keyword>
<protein>
    <submittedName>
        <fullName evidence="1">Uncharacterized protein</fullName>
    </submittedName>
</protein>
<proteinExistence type="predicted"/>
<evidence type="ECO:0000313" key="1">
    <source>
        <dbReference type="EMBL" id="GGD54631.1"/>
    </source>
</evidence>
<accession>A0A917DPQ3</accession>
<dbReference type="AlphaFoldDB" id="A0A917DPQ3"/>
<dbReference type="EMBL" id="BMIO01000025">
    <property type="protein sequence ID" value="GGD54631.1"/>
    <property type="molecule type" value="Genomic_DNA"/>
</dbReference>
<dbReference type="Proteomes" id="UP000598997">
    <property type="component" value="Unassembled WGS sequence"/>
</dbReference>
<reference evidence="1 2" key="1">
    <citation type="journal article" date="2014" name="Int. J. Syst. Evol. Microbiol.">
        <title>Complete genome sequence of Corynebacterium casei LMG S-19264T (=DSM 44701T), isolated from a smear-ripened cheese.</title>
        <authorList>
            <consortium name="US DOE Joint Genome Institute (JGI-PGF)"/>
            <person name="Walter F."/>
            <person name="Albersmeier A."/>
            <person name="Kalinowski J."/>
            <person name="Ruckert C."/>
        </authorList>
    </citation>
    <scope>NUCLEOTIDE SEQUENCE [LARGE SCALE GENOMIC DNA]</scope>
    <source>
        <strain evidence="1 2">CGMCC 1.15358</strain>
    </source>
</reference>
<gene>
    <name evidence="1" type="ORF">GCM10010989_30990</name>
</gene>
<comment type="caution">
    <text evidence="1">The sequence shown here is derived from an EMBL/GenBank/DDBJ whole genome shotgun (WGS) entry which is preliminary data.</text>
</comment>
<organism evidence="1 2">
    <name type="scientific">Croceicoccus pelagius</name>
    <dbReference type="NCBI Taxonomy" id="1703341"/>
    <lineage>
        <taxon>Bacteria</taxon>
        <taxon>Pseudomonadati</taxon>
        <taxon>Pseudomonadota</taxon>
        <taxon>Alphaproteobacteria</taxon>
        <taxon>Sphingomonadales</taxon>
        <taxon>Erythrobacteraceae</taxon>
        <taxon>Croceicoccus</taxon>
    </lineage>
</organism>
<name>A0A917DPQ3_9SPHN</name>